<feature type="transmembrane region" description="Helical" evidence="7">
    <location>
        <begin position="221"/>
        <end position="239"/>
    </location>
</feature>
<dbReference type="PANTHER" id="PTHR40074">
    <property type="entry name" value="O-ACETYLTRANSFERASE WECH"/>
    <property type="match status" value="1"/>
</dbReference>
<dbReference type="GO" id="GO:0016413">
    <property type="term" value="F:O-acetyltransferase activity"/>
    <property type="evidence" value="ECO:0007669"/>
    <property type="project" value="TreeGrafter"/>
</dbReference>
<dbReference type="GO" id="GO:0009246">
    <property type="term" value="P:enterobacterial common antigen biosynthetic process"/>
    <property type="evidence" value="ECO:0007669"/>
    <property type="project" value="TreeGrafter"/>
</dbReference>
<feature type="transmembrane region" description="Helical" evidence="7">
    <location>
        <begin position="128"/>
        <end position="149"/>
    </location>
</feature>
<evidence type="ECO:0000256" key="5">
    <source>
        <dbReference type="ARBA" id="ARBA00022989"/>
    </source>
</evidence>
<feature type="transmembrane region" description="Helical" evidence="7">
    <location>
        <begin position="64"/>
        <end position="81"/>
    </location>
</feature>
<dbReference type="PANTHER" id="PTHR40074:SF2">
    <property type="entry name" value="O-ACETYLTRANSFERASE WECH"/>
    <property type="match status" value="1"/>
</dbReference>
<proteinExistence type="inferred from homology"/>
<keyword evidence="3" id="KW-1003">Cell membrane</keyword>
<dbReference type="AlphaFoldDB" id="A0A399J561"/>
<protein>
    <recommendedName>
        <fullName evidence="8">Acyltransferase 3 domain-containing protein</fullName>
    </recommendedName>
</protein>
<keyword evidence="4 7" id="KW-0812">Transmembrane</keyword>
<feature type="transmembrane region" description="Helical" evidence="7">
    <location>
        <begin position="161"/>
        <end position="179"/>
    </location>
</feature>
<evidence type="ECO:0000256" key="3">
    <source>
        <dbReference type="ARBA" id="ARBA00022475"/>
    </source>
</evidence>
<comment type="caution">
    <text evidence="9">The sequence shown here is derived from an EMBL/GenBank/DDBJ whole genome shotgun (WGS) entry which is preliminary data.</text>
</comment>
<keyword evidence="5 7" id="KW-1133">Transmembrane helix</keyword>
<feature type="transmembrane region" description="Helical" evidence="7">
    <location>
        <begin position="101"/>
        <end position="121"/>
    </location>
</feature>
<evidence type="ECO:0000256" key="1">
    <source>
        <dbReference type="ARBA" id="ARBA00004651"/>
    </source>
</evidence>
<feature type="transmembrane region" description="Helical" evidence="7">
    <location>
        <begin position="288"/>
        <end position="308"/>
    </location>
</feature>
<keyword evidence="10" id="KW-1185">Reference proteome</keyword>
<evidence type="ECO:0000259" key="8">
    <source>
        <dbReference type="Pfam" id="PF01757"/>
    </source>
</evidence>
<feature type="transmembrane region" description="Helical" evidence="7">
    <location>
        <begin position="23"/>
        <end position="44"/>
    </location>
</feature>
<evidence type="ECO:0000313" key="9">
    <source>
        <dbReference type="EMBL" id="RII39519.1"/>
    </source>
</evidence>
<feature type="transmembrane region" description="Helical" evidence="7">
    <location>
        <begin position="191"/>
        <end position="215"/>
    </location>
</feature>
<organism evidence="9 10">
    <name type="scientific">Pseudooceanicola sediminis</name>
    <dbReference type="NCBI Taxonomy" id="2211117"/>
    <lineage>
        <taxon>Bacteria</taxon>
        <taxon>Pseudomonadati</taxon>
        <taxon>Pseudomonadota</taxon>
        <taxon>Alphaproteobacteria</taxon>
        <taxon>Rhodobacterales</taxon>
        <taxon>Paracoccaceae</taxon>
        <taxon>Pseudooceanicola</taxon>
    </lineage>
</organism>
<accession>A0A399J561</accession>
<name>A0A399J561_9RHOB</name>
<evidence type="ECO:0000256" key="2">
    <source>
        <dbReference type="ARBA" id="ARBA00007400"/>
    </source>
</evidence>
<dbReference type="GO" id="GO:0005886">
    <property type="term" value="C:plasma membrane"/>
    <property type="evidence" value="ECO:0007669"/>
    <property type="project" value="UniProtKB-SubCell"/>
</dbReference>
<dbReference type="EMBL" id="QWJJ01000005">
    <property type="protein sequence ID" value="RII39519.1"/>
    <property type="molecule type" value="Genomic_DNA"/>
</dbReference>
<feature type="transmembrane region" description="Helical" evidence="7">
    <location>
        <begin position="251"/>
        <end position="268"/>
    </location>
</feature>
<gene>
    <name evidence="9" type="ORF">DL237_07745</name>
</gene>
<evidence type="ECO:0000313" key="10">
    <source>
        <dbReference type="Proteomes" id="UP000265848"/>
    </source>
</evidence>
<feature type="domain" description="Acyltransferase 3" evidence="8">
    <location>
        <begin position="1"/>
        <end position="305"/>
    </location>
</feature>
<evidence type="ECO:0000256" key="4">
    <source>
        <dbReference type="ARBA" id="ARBA00022692"/>
    </source>
</evidence>
<reference evidence="9 10" key="1">
    <citation type="submission" date="2018-08" db="EMBL/GenBank/DDBJ databases">
        <title>Pseudooceanicola sediminis CY03 in the family Rhodobacteracea.</title>
        <authorList>
            <person name="Zhang Y.-J."/>
        </authorList>
    </citation>
    <scope>NUCLEOTIDE SEQUENCE [LARGE SCALE GENOMIC DNA]</scope>
    <source>
        <strain evidence="9 10">CY03</strain>
    </source>
</reference>
<dbReference type="InterPro" id="IPR002656">
    <property type="entry name" value="Acyl_transf_3_dom"/>
</dbReference>
<comment type="subcellular location">
    <subcellularLocation>
        <location evidence="1">Cell membrane</location>
        <topology evidence="1">Multi-pass membrane protein</topology>
    </subcellularLocation>
</comment>
<comment type="similarity">
    <text evidence="2">Belongs to the acyltransferase 3 family.</text>
</comment>
<dbReference type="RefSeq" id="WP_119398475.1">
    <property type="nucleotide sequence ID" value="NZ_QWJJ01000005.1"/>
</dbReference>
<evidence type="ECO:0000256" key="6">
    <source>
        <dbReference type="ARBA" id="ARBA00023136"/>
    </source>
</evidence>
<dbReference type="Proteomes" id="UP000265848">
    <property type="component" value="Unassembled WGS sequence"/>
</dbReference>
<sequence length="323" mass="35059">MVAIHGLTITMPDPGGLALSPSIALRQLINFPVFAFLALSGFFIRRAVFRGAGRSTAKTLKRVMIPYVIAFLITSALFHHGLLSSPQGLVMMLFAGKGISIGYYVVVFLQFLILTPILLRLRSAKAHLVAMVIGVVLGAVFTYSSVFVWSGHRLSAFPFRALPFFVWCPSFHLGLWLGLRPDIVARLKRGPVLIGLGAALILSFLEAAVLAGHGIGLASSQTKLTSILVSVMVVLLVMAPRTGSARPMTSTNLLIPLGQSSFFIYLYHLNFMRLAEKASHYLPTAAALRIPFVIVLTLVLTYLAAIVVRQLLGRRAAGRFFGV</sequence>
<keyword evidence="6 7" id="KW-0472">Membrane</keyword>
<dbReference type="Pfam" id="PF01757">
    <property type="entry name" value="Acyl_transf_3"/>
    <property type="match status" value="1"/>
</dbReference>
<evidence type="ECO:0000256" key="7">
    <source>
        <dbReference type="SAM" id="Phobius"/>
    </source>
</evidence>